<organism evidence="3 4">
    <name type="scientific">Conidiobolus coronatus (strain ATCC 28846 / CBS 209.66 / NRRL 28638)</name>
    <name type="common">Delacroixia coronata</name>
    <dbReference type="NCBI Taxonomy" id="796925"/>
    <lineage>
        <taxon>Eukaryota</taxon>
        <taxon>Fungi</taxon>
        <taxon>Fungi incertae sedis</taxon>
        <taxon>Zoopagomycota</taxon>
        <taxon>Entomophthoromycotina</taxon>
        <taxon>Entomophthoromycetes</taxon>
        <taxon>Entomophthorales</taxon>
        <taxon>Ancylistaceae</taxon>
        <taxon>Conidiobolus</taxon>
    </lineage>
</organism>
<dbReference type="Proteomes" id="UP000070444">
    <property type="component" value="Unassembled WGS sequence"/>
</dbReference>
<feature type="region of interest" description="Disordered" evidence="2">
    <location>
        <begin position="35"/>
        <end position="92"/>
    </location>
</feature>
<feature type="region of interest" description="Disordered" evidence="2">
    <location>
        <begin position="186"/>
        <end position="218"/>
    </location>
</feature>
<feature type="compositionally biased region" description="Basic residues" evidence="2">
    <location>
        <begin position="64"/>
        <end position="73"/>
    </location>
</feature>
<gene>
    <name evidence="3" type="ORF">CONCODRAFT_11978</name>
</gene>
<proteinExistence type="predicted"/>
<evidence type="ECO:0000313" key="4">
    <source>
        <dbReference type="Proteomes" id="UP000070444"/>
    </source>
</evidence>
<dbReference type="EMBL" id="KQ964752">
    <property type="protein sequence ID" value="KXN66221.1"/>
    <property type="molecule type" value="Genomic_DNA"/>
</dbReference>
<keyword evidence="4" id="KW-1185">Reference proteome</keyword>
<feature type="compositionally biased region" description="Polar residues" evidence="2">
    <location>
        <begin position="35"/>
        <end position="49"/>
    </location>
</feature>
<evidence type="ECO:0000256" key="1">
    <source>
        <dbReference type="SAM" id="Coils"/>
    </source>
</evidence>
<dbReference type="AlphaFoldDB" id="A0A137NU49"/>
<reference evidence="3 4" key="1">
    <citation type="journal article" date="2015" name="Genome Biol. Evol.">
        <title>Phylogenomic analyses indicate that early fungi evolved digesting cell walls of algal ancestors of land plants.</title>
        <authorList>
            <person name="Chang Y."/>
            <person name="Wang S."/>
            <person name="Sekimoto S."/>
            <person name="Aerts A.L."/>
            <person name="Choi C."/>
            <person name="Clum A."/>
            <person name="LaButti K.M."/>
            <person name="Lindquist E.A."/>
            <person name="Yee Ngan C."/>
            <person name="Ohm R.A."/>
            <person name="Salamov A.A."/>
            <person name="Grigoriev I.V."/>
            <person name="Spatafora J.W."/>
            <person name="Berbee M.L."/>
        </authorList>
    </citation>
    <scope>NUCLEOTIDE SEQUENCE [LARGE SCALE GENOMIC DNA]</scope>
    <source>
        <strain evidence="3 4">NRRL 28638</strain>
    </source>
</reference>
<protein>
    <submittedName>
        <fullName evidence="3">Uncharacterized protein</fullName>
    </submittedName>
</protein>
<sequence length="317" mass="36383">MFRNRKQHIRKKIVIADDEEENLNISTEENLPITNVKSPISNNNSFENIEQNEDEEPSIVIKPRNQKTKKPKKSLISFDQDEEENDETPTFKLTKSKASKRLSKGKGFGLIDENALNFVNNSSLSTNNTNSRSYDIDELNKLKKLAANGSSNKDLNNVYEEDGEEFENLNNKDSKVYNQDFIDDEEDFKIDENPETPKLNSNDDTPSSEVSSEDEEVKRWELRQIQRANPQNKKVLDKLKTSIGPPKHPGSKVIPLPDFKTVKLNLQGVKDTSEVRLKLSRESKEEIERNLNSLINMKDGLHEKIKEIDTKLADLRI</sequence>
<keyword evidence="1" id="KW-0175">Coiled coil</keyword>
<name>A0A137NU49_CONC2</name>
<evidence type="ECO:0000313" key="3">
    <source>
        <dbReference type="EMBL" id="KXN66221.1"/>
    </source>
</evidence>
<evidence type="ECO:0000256" key="2">
    <source>
        <dbReference type="SAM" id="MobiDB-lite"/>
    </source>
</evidence>
<accession>A0A137NU49</accession>
<feature type="coiled-coil region" evidence="1">
    <location>
        <begin position="277"/>
        <end position="304"/>
    </location>
</feature>